<dbReference type="AlphaFoldDB" id="Q4RDS5"/>
<accession>Q4RDS5</accession>
<proteinExistence type="predicted"/>
<dbReference type="KEGG" id="tng:GSTEN00037652G001"/>
<name>Q4RDS5_TETNG</name>
<comment type="caution">
    <text evidence="1">The sequence shown here is derived from an EMBL/GenBank/DDBJ whole genome shotgun (WGS) entry which is preliminary data.</text>
</comment>
<dbReference type="EMBL" id="CAAE01015834">
    <property type="protein sequence ID" value="CAG13457.1"/>
    <property type="molecule type" value="Genomic_DNA"/>
</dbReference>
<protein>
    <submittedName>
        <fullName evidence="1">(spotted green pufferfish) hypothetical protein</fullName>
    </submittedName>
</protein>
<gene>
    <name evidence="1" type="ORF">GSTENG00037652001</name>
</gene>
<organism evidence="1">
    <name type="scientific">Tetraodon nigroviridis</name>
    <name type="common">Spotted green pufferfish</name>
    <name type="synonym">Chelonodon nigroviridis</name>
    <dbReference type="NCBI Taxonomy" id="99883"/>
    <lineage>
        <taxon>Eukaryota</taxon>
        <taxon>Metazoa</taxon>
        <taxon>Chordata</taxon>
        <taxon>Craniata</taxon>
        <taxon>Vertebrata</taxon>
        <taxon>Euteleostomi</taxon>
        <taxon>Actinopterygii</taxon>
        <taxon>Neopterygii</taxon>
        <taxon>Teleostei</taxon>
        <taxon>Neoteleostei</taxon>
        <taxon>Acanthomorphata</taxon>
        <taxon>Eupercaria</taxon>
        <taxon>Tetraodontiformes</taxon>
        <taxon>Tetradontoidea</taxon>
        <taxon>Tetraodontidae</taxon>
        <taxon>Tetraodon</taxon>
    </lineage>
</organism>
<feature type="non-terminal residue" evidence="1">
    <location>
        <position position="1"/>
    </location>
</feature>
<evidence type="ECO:0000313" key="1">
    <source>
        <dbReference type="EMBL" id="CAG13457.1"/>
    </source>
</evidence>
<feature type="non-terminal residue" evidence="1">
    <location>
        <position position="49"/>
    </location>
</feature>
<sequence>LTNRLSQLEHPSPVKHAERVDLELQLTQVQENLKKSLAGGVLGVSVEAK</sequence>
<reference evidence="1" key="1">
    <citation type="journal article" date="2004" name="Nature">
        <title>Genome duplication in the teleost fish Tetraodon nigroviridis reveals the early vertebrate proto-karyotype.</title>
        <authorList>
            <person name="Jaillon O."/>
            <person name="Aury J.-M."/>
            <person name="Brunet F."/>
            <person name="Petit J.-L."/>
            <person name="Stange-Thomann N."/>
            <person name="Mauceli E."/>
            <person name="Bouneau L."/>
            <person name="Fischer C."/>
            <person name="Ozouf-Costaz C."/>
            <person name="Bernot A."/>
            <person name="Nicaud S."/>
            <person name="Jaffe D."/>
            <person name="Fisher S."/>
            <person name="Lutfalla G."/>
            <person name="Dossat C."/>
            <person name="Segurens B."/>
            <person name="Dasilva C."/>
            <person name="Salanoubat M."/>
            <person name="Levy M."/>
            <person name="Boudet N."/>
            <person name="Castellano S."/>
            <person name="Anthouard V."/>
            <person name="Jubin C."/>
            <person name="Castelli V."/>
            <person name="Katinka M."/>
            <person name="Vacherie B."/>
            <person name="Biemont C."/>
            <person name="Skalli Z."/>
            <person name="Cattolico L."/>
            <person name="Poulain J."/>
            <person name="De Berardinis V."/>
            <person name="Cruaud C."/>
            <person name="Duprat S."/>
            <person name="Brottier P."/>
            <person name="Coutanceau J.-P."/>
            <person name="Gouzy J."/>
            <person name="Parra G."/>
            <person name="Lardier G."/>
            <person name="Chapple C."/>
            <person name="McKernan K.J."/>
            <person name="McEwan P."/>
            <person name="Bosak S."/>
            <person name="Kellis M."/>
            <person name="Volff J.-N."/>
            <person name="Guigo R."/>
            <person name="Zody M.C."/>
            <person name="Mesirov J."/>
            <person name="Lindblad-Toh K."/>
            <person name="Birren B."/>
            <person name="Nusbaum C."/>
            <person name="Kahn D."/>
            <person name="Robinson-Rechavi M."/>
            <person name="Laudet V."/>
            <person name="Schachter V."/>
            <person name="Quetier F."/>
            <person name="Saurin W."/>
            <person name="Scarpelli C."/>
            <person name="Wincker P."/>
            <person name="Lander E.S."/>
            <person name="Weissenbach J."/>
            <person name="Roest Crollius H."/>
        </authorList>
    </citation>
    <scope>NUCLEOTIDE SEQUENCE [LARGE SCALE GENOMIC DNA]</scope>
</reference>
<dbReference type="OrthoDB" id="5970758at2759"/>
<reference evidence="1" key="2">
    <citation type="submission" date="2004-02" db="EMBL/GenBank/DDBJ databases">
        <authorList>
            <consortium name="Genoscope"/>
            <consortium name="Whitehead Institute Centre for Genome Research"/>
        </authorList>
    </citation>
    <scope>NUCLEOTIDE SEQUENCE</scope>
</reference>